<evidence type="ECO:0000256" key="6">
    <source>
        <dbReference type="ARBA" id="ARBA00022792"/>
    </source>
</evidence>
<evidence type="ECO:0000256" key="7">
    <source>
        <dbReference type="ARBA" id="ARBA00022989"/>
    </source>
</evidence>
<evidence type="ECO:0000313" key="12">
    <source>
        <dbReference type="Proteomes" id="UP001150904"/>
    </source>
</evidence>
<dbReference type="Pfam" id="PF00153">
    <property type="entry name" value="Mito_carr"/>
    <property type="match status" value="3"/>
</dbReference>
<protein>
    <recommendedName>
        <fullName evidence="13">Mitochondrial thiamine pyrophosphate carrier 1</fullName>
    </recommendedName>
</protein>
<sequence>MYNSHSDIWFAGAFAAITVDFIVYPFDTLKTRIQSPNYERVFKDARTGAIRRNVLYKGLYQGVWSVVFSTIPSSGAFFTTYEAVKCTLHSSSTHSQDSNPEYYEGSRIVIPLPFTHSLPVPVIHGIASSAGEMVSCLMLTPAEVIKQNAQMIDRQASGSNIAPVRQVLWKFKGRPWKLWSGYTALVGRNLPMTGLQFPLFEYLRSRILDWRRGRRDVKGKGEEVKEQLIERAGVTGMSAGMAGTVASLVTTPIDVVKTRVMLSASSESSQGQAGGKAKKGALAVGREIFVKEGVRGLFKGGAIRAGWTAIAVSLYLSMYEGGRFFLENRRKQIEGVGGAEEGDAVM</sequence>
<evidence type="ECO:0008006" key="13">
    <source>
        <dbReference type="Google" id="ProtNLM"/>
    </source>
</evidence>
<dbReference type="EMBL" id="JAPQKR010000008">
    <property type="protein sequence ID" value="KAJ5212539.1"/>
    <property type="molecule type" value="Genomic_DNA"/>
</dbReference>
<keyword evidence="6" id="KW-0999">Mitochondrion inner membrane</keyword>
<evidence type="ECO:0000256" key="8">
    <source>
        <dbReference type="ARBA" id="ARBA00023136"/>
    </source>
</evidence>
<feature type="repeat" description="Solcar" evidence="9">
    <location>
        <begin position="230"/>
        <end position="325"/>
    </location>
</feature>
<comment type="caution">
    <text evidence="11">The sequence shown here is derived from an EMBL/GenBank/DDBJ whole genome shotgun (WGS) entry which is preliminary data.</text>
</comment>
<dbReference type="Gene3D" id="1.50.40.10">
    <property type="entry name" value="Mitochondrial carrier domain"/>
    <property type="match status" value="1"/>
</dbReference>
<evidence type="ECO:0000256" key="10">
    <source>
        <dbReference type="RuleBase" id="RU000488"/>
    </source>
</evidence>
<keyword evidence="7" id="KW-1133">Transmembrane helix</keyword>
<keyword evidence="6" id="KW-0496">Mitochondrion</keyword>
<keyword evidence="4 9" id="KW-0812">Transmembrane</keyword>
<keyword evidence="8 9" id="KW-0472">Membrane</keyword>
<evidence type="ECO:0000256" key="5">
    <source>
        <dbReference type="ARBA" id="ARBA00022737"/>
    </source>
</evidence>
<proteinExistence type="inferred from homology"/>
<dbReference type="RefSeq" id="XP_058310709.1">
    <property type="nucleotide sequence ID" value="XM_058451247.1"/>
</dbReference>
<name>A0A9W9T7U8_9EURO</name>
<dbReference type="AlphaFoldDB" id="A0A9W9T7U8"/>
<dbReference type="GO" id="GO:0016020">
    <property type="term" value="C:membrane"/>
    <property type="evidence" value="ECO:0007669"/>
    <property type="project" value="UniProtKB-SubCell"/>
</dbReference>
<reference evidence="11" key="1">
    <citation type="submission" date="2022-12" db="EMBL/GenBank/DDBJ databases">
        <authorList>
            <person name="Petersen C."/>
        </authorList>
    </citation>
    <scope>NUCLEOTIDE SEQUENCE</scope>
    <source>
        <strain evidence="11">IBT 15544</strain>
    </source>
</reference>
<dbReference type="PROSITE" id="PS50920">
    <property type="entry name" value="SOLCAR"/>
    <property type="match status" value="2"/>
</dbReference>
<comment type="similarity">
    <text evidence="2 10">Belongs to the mitochondrial carrier (TC 2.A.29) family.</text>
</comment>
<dbReference type="OrthoDB" id="250329at2759"/>
<evidence type="ECO:0000256" key="2">
    <source>
        <dbReference type="ARBA" id="ARBA00006375"/>
    </source>
</evidence>
<evidence type="ECO:0000256" key="3">
    <source>
        <dbReference type="ARBA" id="ARBA00022448"/>
    </source>
</evidence>
<evidence type="ECO:0000313" key="11">
    <source>
        <dbReference type="EMBL" id="KAJ5212539.1"/>
    </source>
</evidence>
<keyword evidence="5" id="KW-0677">Repeat</keyword>
<reference evidence="11" key="2">
    <citation type="journal article" date="2023" name="IMA Fungus">
        <title>Comparative genomic study of the Penicillium genus elucidates a diverse pangenome and 15 lateral gene transfer events.</title>
        <authorList>
            <person name="Petersen C."/>
            <person name="Sorensen T."/>
            <person name="Nielsen M.R."/>
            <person name="Sondergaard T.E."/>
            <person name="Sorensen J.L."/>
            <person name="Fitzpatrick D.A."/>
            <person name="Frisvad J.C."/>
            <person name="Nielsen K.L."/>
        </authorList>
    </citation>
    <scope>NUCLEOTIDE SEQUENCE</scope>
    <source>
        <strain evidence="11">IBT 15544</strain>
    </source>
</reference>
<evidence type="ECO:0000256" key="1">
    <source>
        <dbReference type="ARBA" id="ARBA00004141"/>
    </source>
</evidence>
<dbReference type="SUPFAM" id="SSF103506">
    <property type="entry name" value="Mitochondrial carrier"/>
    <property type="match status" value="1"/>
</dbReference>
<evidence type="ECO:0000256" key="9">
    <source>
        <dbReference type="PROSITE-ProRule" id="PRU00282"/>
    </source>
</evidence>
<organism evidence="11 12">
    <name type="scientific">Penicillium cinerascens</name>
    <dbReference type="NCBI Taxonomy" id="70096"/>
    <lineage>
        <taxon>Eukaryota</taxon>
        <taxon>Fungi</taxon>
        <taxon>Dikarya</taxon>
        <taxon>Ascomycota</taxon>
        <taxon>Pezizomycotina</taxon>
        <taxon>Eurotiomycetes</taxon>
        <taxon>Eurotiomycetidae</taxon>
        <taxon>Eurotiales</taxon>
        <taxon>Aspergillaceae</taxon>
        <taxon>Penicillium</taxon>
    </lineage>
</organism>
<dbReference type="InterPro" id="IPR023395">
    <property type="entry name" value="MCP_dom_sf"/>
</dbReference>
<comment type="subcellular location">
    <subcellularLocation>
        <location evidence="1">Membrane</location>
        <topology evidence="1">Multi-pass membrane protein</topology>
    </subcellularLocation>
</comment>
<accession>A0A9W9T7U8</accession>
<keyword evidence="3 10" id="KW-0813">Transport</keyword>
<keyword evidence="12" id="KW-1185">Reference proteome</keyword>
<dbReference type="PANTHER" id="PTHR45667">
    <property type="entry name" value="S-ADENOSYLMETHIONINE MITOCHONDRIAL CARRIER PROTEIN"/>
    <property type="match status" value="1"/>
</dbReference>
<evidence type="ECO:0000256" key="4">
    <source>
        <dbReference type="ARBA" id="ARBA00022692"/>
    </source>
</evidence>
<dbReference type="InterPro" id="IPR018108">
    <property type="entry name" value="MCP_transmembrane"/>
</dbReference>
<dbReference type="GeneID" id="83178548"/>
<feature type="repeat" description="Solcar" evidence="9">
    <location>
        <begin position="3"/>
        <end position="87"/>
    </location>
</feature>
<gene>
    <name evidence="11" type="ORF">N7498_004185</name>
</gene>
<dbReference type="Proteomes" id="UP001150904">
    <property type="component" value="Unassembled WGS sequence"/>
</dbReference>